<reference evidence="1" key="2">
    <citation type="submission" date="2024-07" db="EMBL/GenBank/DDBJ databases">
        <title>Streptomyces haneummycinica sp. nov., a new antibiotic-producing actinobacterium isolated from marine sediment.</title>
        <authorList>
            <person name="Uemura M."/>
            <person name="Hamada M."/>
            <person name="Hirano S."/>
            <person name="Kobayashi K."/>
            <person name="Ohshiro T."/>
            <person name="Kobayashi T."/>
            <person name="Terahara T."/>
        </authorList>
    </citation>
    <scope>NUCLEOTIDE SEQUENCE</scope>
    <source>
        <strain evidence="1">KM77-8</strain>
    </source>
</reference>
<reference evidence="1" key="1">
    <citation type="submission" date="2024-06" db="EMBL/GenBank/DDBJ databases">
        <authorList>
            <consortium name="consrtm"/>
            <person name="Uemura M."/>
            <person name="Terahara T."/>
        </authorList>
    </citation>
    <scope>NUCLEOTIDE SEQUENCE</scope>
    <source>
        <strain evidence="1">KM77-8</strain>
    </source>
</reference>
<dbReference type="AlphaFoldDB" id="A0AAT9HRW6"/>
<gene>
    <name evidence="1" type="ORF">SHKM778_62000</name>
</gene>
<name>A0AAT9HRW6_9ACTN</name>
<organism evidence="1">
    <name type="scientific">Streptomyces haneummycinicus</name>
    <dbReference type="NCBI Taxonomy" id="3074435"/>
    <lineage>
        <taxon>Bacteria</taxon>
        <taxon>Bacillati</taxon>
        <taxon>Actinomycetota</taxon>
        <taxon>Actinomycetes</taxon>
        <taxon>Kitasatosporales</taxon>
        <taxon>Streptomycetaceae</taxon>
        <taxon>Streptomyces</taxon>
    </lineage>
</organism>
<sequence length="74" mass="8092">MDDQSDGRSSIWTDTFSVDDAASGLRLASYRLRLTLHRRPGTRLSPTVWRAGAMGSDVPDRFTVPASEPGLARS</sequence>
<dbReference type="EMBL" id="AP035768">
    <property type="protein sequence ID" value="BFO19812.1"/>
    <property type="molecule type" value="Genomic_DNA"/>
</dbReference>
<protein>
    <submittedName>
        <fullName evidence="1">Uncharacterized protein</fullName>
    </submittedName>
</protein>
<evidence type="ECO:0000313" key="1">
    <source>
        <dbReference type="EMBL" id="BFO19812.1"/>
    </source>
</evidence>
<accession>A0AAT9HRW6</accession>
<proteinExistence type="predicted"/>